<dbReference type="AlphaFoldDB" id="A0AAW9CVL7"/>
<sequence>MATPCDAISVAPQAVLSPSVAIGLSPNVMFSSRFTLTIG</sequence>
<dbReference type="EMBL" id="QXCT01000001">
    <property type="protein sequence ID" value="MDW9253153.1"/>
    <property type="molecule type" value="Genomic_DNA"/>
</dbReference>
<organism evidence="1 2">
    <name type="scientific">Burkholderia thailandensis</name>
    <dbReference type="NCBI Taxonomy" id="57975"/>
    <lineage>
        <taxon>Bacteria</taxon>
        <taxon>Pseudomonadati</taxon>
        <taxon>Pseudomonadota</taxon>
        <taxon>Betaproteobacteria</taxon>
        <taxon>Burkholderiales</taxon>
        <taxon>Burkholderiaceae</taxon>
        <taxon>Burkholderia</taxon>
        <taxon>pseudomallei group</taxon>
    </lineage>
</organism>
<evidence type="ECO:0000313" key="2">
    <source>
        <dbReference type="Proteomes" id="UP001272137"/>
    </source>
</evidence>
<comment type="caution">
    <text evidence="1">The sequence shown here is derived from an EMBL/GenBank/DDBJ whole genome shotgun (WGS) entry which is preliminary data.</text>
</comment>
<proteinExistence type="predicted"/>
<dbReference type="Proteomes" id="UP001272137">
    <property type="component" value="Unassembled WGS sequence"/>
</dbReference>
<gene>
    <name evidence="1" type="ORF">C7S16_5096</name>
</gene>
<evidence type="ECO:0000313" key="1">
    <source>
        <dbReference type="EMBL" id="MDW9253153.1"/>
    </source>
</evidence>
<accession>A0AAW9CVL7</accession>
<name>A0AAW9CVL7_BURTH</name>
<protein>
    <submittedName>
        <fullName evidence="1">Uncharacterized protein</fullName>
    </submittedName>
</protein>
<reference evidence="1" key="1">
    <citation type="submission" date="2018-08" db="EMBL/GenBank/DDBJ databases">
        <title>Identification of Burkholderia cepacia strains that express a Burkholderia pseudomallei-like capsular polysaccharide.</title>
        <authorList>
            <person name="Burtnick M.N."/>
            <person name="Vongsouvath M."/>
            <person name="Newton P."/>
            <person name="Wuthiekanun V."/>
            <person name="Limmathurotsakul D."/>
            <person name="Brett P.J."/>
            <person name="Chantratita N."/>
            <person name="Dance D.A."/>
        </authorList>
    </citation>
    <scope>NUCLEOTIDE SEQUENCE</scope>
    <source>
        <strain evidence="1">SBXCC001</strain>
    </source>
</reference>